<comment type="subcellular location">
    <subcellularLocation>
        <location evidence="1">Membrane</location>
        <topology evidence="1">Multi-pass membrane protein</topology>
    </subcellularLocation>
</comment>
<comment type="caution">
    <text evidence="7">The sequence shown here is derived from an EMBL/GenBank/DDBJ whole genome shotgun (WGS) entry which is preliminary data.</text>
</comment>
<evidence type="ECO:0000313" key="8">
    <source>
        <dbReference type="Proteomes" id="UP000036947"/>
    </source>
</evidence>
<dbReference type="STRING" id="1163406.A0A0L0NKI5"/>
<feature type="transmembrane region" description="Helical" evidence="6">
    <location>
        <begin position="28"/>
        <end position="50"/>
    </location>
</feature>
<feature type="transmembrane region" description="Helical" evidence="6">
    <location>
        <begin position="207"/>
        <end position="229"/>
    </location>
</feature>
<dbReference type="InterPro" id="IPR007568">
    <property type="entry name" value="RTA1"/>
</dbReference>
<dbReference type="OrthoDB" id="4521223at2759"/>
<feature type="compositionally biased region" description="Polar residues" evidence="5">
    <location>
        <begin position="255"/>
        <end position="267"/>
    </location>
</feature>
<feature type="transmembrane region" description="Helical" evidence="6">
    <location>
        <begin position="159"/>
        <end position="177"/>
    </location>
</feature>
<keyword evidence="4 6" id="KW-0472">Membrane</keyword>
<dbReference type="PANTHER" id="PTHR31465">
    <property type="entry name" value="PROTEIN RTA1-RELATED"/>
    <property type="match status" value="1"/>
</dbReference>
<dbReference type="Pfam" id="PF04479">
    <property type="entry name" value="RTA1"/>
    <property type="match status" value="1"/>
</dbReference>
<keyword evidence="3 6" id="KW-1133">Transmembrane helix</keyword>
<organism evidence="7 8">
    <name type="scientific">Tolypocladium ophioglossoides (strain CBS 100239)</name>
    <name type="common">Snaketongue truffleclub</name>
    <name type="synonym">Elaphocordyceps ophioglossoides</name>
    <dbReference type="NCBI Taxonomy" id="1163406"/>
    <lineage>
        <taxon>Eukaryota</taxon>
        <taxon>Fungi</taxon>
        <taxon>Dikarya</taxon>
        <taxon>Ascomycota</taxon>
        <taxon>Pezizomycotina</taxon>
        <taxon>Sordariomycetes</taxon>
        <taxon>Hypocreomycetidae</taxon>
        <taxon>Hypocreales</taxon>
        <taxon>Ophiocordycipitaceae</taxon>
        <taxon>Tolypocladium</taxon>
    </lineage>
</organism>
<dbReference type="GO" id="GO:0000324">
    <property type="term" value="C:fungal-type vacuole"/>
    <property type="evidence" value="ECO:0007669"/>
    <property type="project" value="TreeGrafter"/>
</dbReference>
<reference evidence="7 8" key="1">
    <citation type="journal article" date="2015" name="BMC Genomics">
        <title>The genome of the truffle-parasite Tolypocladium ophioglossoides and the evolution of antifungal peptaibiotics.</title>
        <authorList>
            <person name="Quandt C.A."/>
            <person name="Bushley K.E."/>
            <person name="Spatafora J.W."/>
        </authorList>
    </citation>
    <scope>NUCLEOTIDE SEQUENCE [LARGE SCALE GENOMIC DNA]</scope>
    <source>
        <strain evidence="7 8">CBS 100239</strain>
    </source>
</reference>
<feature type="region of interest" description="Disordered" evidence="5">
    <location>
        <begin position="240"/>
        <end position="274"/>
    </location>
</feature>
<name>A0A0L0NKI5_TOLOC</name>
<proteinExistence type="predicted"/>
<sequence>MELGLTAEIVGYVARVFSWDNQWDQDAFLAQVVCLTIGPAFFSAAIYLCLERIVVVYGEANSRLPSKWYTRIFISCDVASLCLQAAGGIIASVALQNGQPLTTGDNIMIAGLATQVFALLIFIALCTDFALQVRRRQRHLGVSVALTQEVALVRIRGSLQFKGFMAALGLATILIFWRSSYRVAELNQGWAGPITFNQYLFVGMEPVLMAAAVYALVFFHPALCLPLCLREAMSETNKIISADNKDEGEGPESESPFQTAGSQSEVSPSARALR</sequence>
<evidence type="ECO:0000313" key="7">
    <source>
        <dbReference type="EMBL" id="KND94641.1"/>
    </source>
</evidence>
<gene>
    <name evidence="7" type="ORF">TOPH_01008</name>
</gene>
<dbReference type="Proteomes" id="UP000036947">
    <property type="component" value="Unassembled WGS sequence"/>
</dbReference>
<dbReference type="EMBL" id="LFRF01000002">
    <property type="protein sequence ID" value="KND94641.1"/>
    <property type="molecule type" value="Genomic_DNA"/>
</dbReference>
<keyword evidence="8" id="KW-1185">Reference proteome</keyword>
<evidence type="ECO:0000256" key="4">
    <source>
        <dbReference type="ARBA" id="ARBA00023136"/>
    </source>
</evidence>
<protein>
    <submittedName>
        <fullName evidence="7">Sphingoid long-chain base transporter RSB1</fullName>
    </submittedName>
</protein>
<dbReference type="PANTHER" id="PTHR31465:SF7">
    <property type="entry name" value="SPHINGOID LONG-CHAIN BASE TRANSPORTER RSB1"/>
    <property type="match status" value="1"/>
</dbReference>
<feature type="transmembrane region" description="Helical" evidence="6">
    <location>
        <begin position="107"/>
        <end position="131"/>
    </location>
</feature>
<feature type="transmembrane region" description="Helical" evidence="6">
    <location>
        <begin position="71"/>
        <end position="95"/>
    </location>
</feature>
<keyword evidence="2 6" id="KW-0812">Transmembrane</keyword>
<evidence type="ECO:0000256" key="1">
    <source>
        <dbReference type="ARBA" id="ARBA00004141"/>
    </source>
</evidence>
<evidence type="ECO:0000256" key="5">
    <source>
        <dbReference type="SAM" id="MobiDB-lite"/>
    </source>
</evidence>
<accession>A0A0L0NKI5</accession>
<evidence type="ECO:0000256" key="3">
    <source>
        <dbReference type="ARBA" id="ARBA00022989"/>
    </source>
</evidence>
<dbReference type="AlphaFoldDB" id="A0A0L0NKI5"/>
<dbReference type="GO" id="GO:0005886">
    <property type="term" value="C:plasma membrane"/>
    <property type="evidence" value="ECO:0007669"/>
    <property type="project" value="TreeGrafter"/>
</dbReference>
<evidence type="ECO:0000256" key="6">
    <source>
        <dbReference type="SAM" id="Phobius"/>
    </source>
</evidence>
<evidence type="ECO:0000256" key="2">
    <source>
        <dbReference type="ARBA" id="ARBA00022692"/>
    </source>
</evidence>